<protein>
    <submittedName>
        <fullName evidence="5">Myb_DNA-bind_5 domain-containing protein</fullName>
    </submittedName>
</protein>
<feature type="domain" description="Myb/SANT-like DNA-binding" evidence="2">
    <location>
        <begin position="94"/>
        <end position="154"/>
    </location>
</feature>
<evidence type="ECO:0000259" key="2">
    <source>
        <dbReference type="Pfam" id="PF13873"/>
    </source>
</evidence>
<dbReference type="EMBL" id="UZAN01066429">
    <property type="protein sequence ID" value="VDP94172.1"/>
    <property type="molecule type" value="Genomic_DNA"/>
</dbReference>
<accession>A0A183BCG2</accession>
<dbReference type="AlphaFoldDB" id="A0A183BCG2"/>
<dbReference type="InterPro" id="IPR028002">
    <property type="entry name" value="Myb_DNA-bind_5"/>
</dbReference>
<name>A0A183BCG2_9TREM</name>
<dbReference type="Pfam" id="PF13873">
    <property type="entry name" value="Myb_DNA-bind_5"/>
    <property type="match status" value="1"/>
</dbReference>
<dbReference type="Proteomes" id="UP000272942">
    <property type="component" value="Unassembled WGS sequence"/>
</dbReference>
<dbReference type="OrthoDB" id="3066195at2759"/>
<keyword evidence="4" id="KW-1185">Reference proteome</keyword>
<sequence length="164" mass="17887">MQAPTLLGPLGVTNNSHMNQTIQQQHMAQEQQQHPPTSMTGLADPTFPVAATPPMPVSSTGLMASFDSCTVSQTVTPVSSSGLASLFGSPPKPRTESFAYDEVKILLQEIELRKHVLLSISPSMNRFKRRAWEEVSVSMANRCPYAPRRTADQVSPGSRDHLIS</sequence>
<reference evidence="3 4" key="2">
    <citation type="submission" date="2018-11" db="EMBL/GenBank/DDBJ databases">
        <authorList>
            <consortium name="Pathogen Informatics"/>
        </authorList>
    </citation>
    <scope>NUCLEOTIDE SEQUENCE [LARGE SCALE GENOMIC DNA]</scope>
    <source>
        <strain evidence="3 4">Egypt</strain>
    </source>
</reference>
<feature type="compositionally biased region" description="Low complexity" evidence="1">
    <location>
        <begin position="22"/>
        <end position="33"/>
    </location>
</feature>
<gene>
    <name evidence="3" type="ORF">ECPE_LOCUS16898</name>
</gene>
<evidence type="ECO:0000256" key="1">
    <source>
        <dbReference type="SAM" id="MobiDB-lite"/>
    </source>
</evidence>
<evidence type="ECO:0000313" key="4">
    <source>
        <dbReference type="Proteomes" id="UP000272942"/>
    </source>
</evidence>
<evidence type="ECO:0000313" key="3">
    <source>
        <dbReference type="EMBL" id="VDP94172.1"/>
    </source>
</evidence>
<evidence type="ECO:0000313" key="5">
    <source>
        <dbReference type="WBParaSite" id="ECPE_0001694001-mRNA-1"/>
    </source>
</evidence>
<organism evidence="5">
    <name type="scientific">Echinostoma caproni</name>
    <dbReference type="NCBI Taxonomy" id="27848"/>
    <lineage>
        <taxon>Eukaryota</taxon>
        <taxon>Metazoa</taxon>
        <taxon>Spiralia</taxon>
        <taxon>Lophotrochozoa</taxon>
        <taxon>Platyhelminthes</taxon>
        <taxon>Trematoda</taxon>
        <taxon>Digenea</taxon>
        <taxon>Plagiorchiida</taxon>
        <taxon>Echinostomata</taxon>
        <taxon>Echinostomatoidea</taxon>
        <taxon>Echinostomatidae</taxon>
        <taxon>Echinostoma</taxon>
    </lineage>
</organism>
<dbReference type="WBParaSite" id="ECPE_0001694001-mRNA-1">
    <property type="protein sequence ID" value="ECPE_0001694001-mRNA-1"/>
    <property type="gene ID" value="ECPE_0001694001"/>
</dbReference>
<reference evidence="5" key="1">
    <citation type="submission" date="2016-06" db="UniProtKB">
        <authorList>
            <consortium name="WormBaseParasite"/>
        </authorList>
    </citation>
    <scope>IDENTIFICATION</scope>
</reference>
<proteinExistence type="predicted"/>
<feature type="region of interest" description="Disordered" evidence="1">
    <location>
        <begin position="22"/>
        <end position="47"/>
    </location>
</feature>